<reference evidence="6 7" key="1">
    <citation type="journal article" date="2018" name="Plant J.">
        <title>Genome sequences of Chlorella sorokiniana UTEX 1602 and Micractinium conductrix SAG 241.80: implications to maltose excretion by a green alga.</title>
        <authorList>
            <person name="Arriola M.B."/>
            <person name="Velmurugan N."/>
            <person name="Zhang Y."/>
            <person name="Plunkett M.H."/>
            <person name="Hondzo H."/>
            <person name="Barney B.M."/>
        </authorList>
    </citation>
    <scope>NUCLEOTIDE SEQUENCE [LARGE SCALE GENOMIC DNA]</scope>
    <source>
        <strain evidence="7">UTEX 1602</strain>
    </source>
</reference>
<dbReference type="Pfam" id="PF01753">
    <property type="entry name" value="zf-MYND"/>
    <property type="match status" value="1"/>
</dbReference>
<evidence type="ECO:0000259" key="5">
    <source>
        <dbReference type="PROSITE" id="PS50865"/>
    </source>
</evidence>
<keyword evidence="2 4" id="KW-0863">Zinc-finger</keyword>
<sequence length="523" mass="55936">MPPRQPTVAGGQQSRVSGAFVAAAQTVLELQRNAEEHDRMAAASGNEEWRSYRQAAEAEMRSSDRTALGRPILLVLLGFGASGHRSLATELVRQIISSRQLISQEFGAYFPVLGIADGAGSFSPHQRMPYAFAVQGGLTDAGMIRVAVEQAEQGISLRGNGYSSTKAVVEHAGQRGCVLLDLAEDKKAQLKSLPGLLLGGEQGYYAVVVGKRSEAASDAIARAYPAERLLRLSAADLEAAAAAVQAAGSSVTDPLQRKALGLLRRLAAWYLERPEVQQEAAQAQAAQQRFGSRPERRKEAERVAAELAAQPGEPLCPCGCGQAEVAEHMAGILTVAISNPPAALARLERGDHQMAFAIGNILGMAVGADPAKQVPQALEQHGGERLLDAIVAQMAAARQRGDYHMWRGTMLLASNASRFQGEPGSRYRRHMLERGLAEELLIAHGSKDVHTRDAARQAAAGLDAFGAWQRRCYHCRQAEPAGPEGPGHLRVCAGCKSRLFCGKACLDAAWQTHKLECKQLAAL</sequence>
<name>A0A2P6U2T0_CHLSO</name>
<dbReference type="AlphaFoldDB" id="A0A2P6U2T0"/>
<dbReference type="Gene3D" id="6.10.140.2220">
    <property type="match status" value="1"/>
</dbReference>
<proteinExistence type="predicted"/>
<evidence type="ECO:0000256" key="3">
    <source>
        <dbReference type="ARBA" id="ARBA00022833"/>
    </source>
</evidence>
<gene>
    <name evidence="6" type="ORF">C2E21_0722</name>
</gene>
<evidence type="ECO:0000256" key="4">
    <source>
        <dbReference type="PROSITE-ProRule" id="PRU00134"/>
    </source>
</evidence>
<accession>A0A2P6U2T0</accession>
<feature type="domain" description="MYND-type" evidence="5">
    <location>
        <begin position="472"/>
        <end position="517"/>
    </location>
</feature>
<protein>
    <submittedName>
        <fullName evidence="6">MYND finger</fullName>
    </submittedName>
</protein>
<comment type="caution">
    <text evidence="6">The sequence shown here is derived from an EMBL/GenBank/DDBJ whole genome shotgun (WGS) entry which is preliminary data.</text>
</comment>
<dbReference type="EMBL" id="LHPG02000002">
    <property type="protein sequence ID" value="PRW60616.1"/>
    <property type="molecule type" value="Genomic_DNA"/>
</dbReference>
<dbReference type="SUPFAM" id="SSF144232">
    <property type="entry name" value="HIT/MYND zinc finger-like"/>
    <property type="match status" value="1"/>
</dbReference>
<dbReference type="PROSITE" id="PS50865">
    <property type="entry name" value="ZF_MYND_2"/>
    <property type="match status" value="1"/>
</dbReference>
<keyword evidence="7" id="KW-1185">Reference proteome</keyword>
<dbReference type="Proteomes" id="UP000239899">
    <property type="component" value="Unassembled WGS sequence"/>
</dbReference>
<dbReference type="OrthoDB" id="432970at2759"/>
<dbReference type="GO" id="GO:0008270">
    <property type="term" value="F:zinc ion binding"/>
    <property type="evidence" value="ECO:0007669"/>
    <property type="project" value="UniProtKB-KW"/>
</dbReference>
<evidence type="ECO:0000256" key="2">
    <source>
        <dbReference type="ARBA" id="ARBA00022771"/>
    </source>
</evidence>
<evidence type="ECO:0000313" key="7">
    <source>
        <dbReference type="Proteomes" id="UP000239899"/>
    </source>
</evidence>
<keyword evidence="1" id="KW-0479">Metal-binding</keyword>
<organism evidence="6 7">
    <name type="scientific">Chlorella sorokiniana</name>
    <name type="common">Freshwater green alga</name>
    <dbReference type="NCBI Taxonomy" id="3076"/>
    <lineage>
        <taxon>Eukaryota</taxon>
        <taxon>Viridiplantae</taxon>
        <taxon>Chlorophyta</taxon>
        <taxon>core chlorophytes</taxon>
        <taxon>Trebouxiophyceae</taxon>
        <taxon>Chlorellales</taxon>
        <taxon>Chlorellaceae</taxon>
        <taxon>Chlorella clade</taxon>
        <taxon>Chlorella</taxon>
    </lineage>
</organism>
<evidence type="ECO:0000256" key="1">
    <source>
        <dbReference type="ARBA" id="ARBA00022723"/>
    </source>
</evidence>
<evidence type="ECO:0000313" key="6">
    <source>
        <dbReference type="EMBL" id="PRW60616.1"/>
    </source>
</evidence>
<dbReference type="PROSITE" id="PS01360">
    <property type="entry name" value="ZF_MYND_1"/>
    <property type="match status" value="1"/>
</dbReference>
<keyword evidence="3" id="KW-0862">Zinc</keyword>
<dbReference type="InterPro" id="IPR002893">
    <property type="entry name" value="Znf_MYND"/>
</dbReference>